<sequence length="309" mass="35021">MQRRYQSLQLHEAISRRNDYVEACKELQGVLKAVYVGAPKPFQAVLYDDVVHAFRTLPGMENSQQLGAAKLLLQAVEDIFPKQRRAAAAHEYKIAIISWHRQYRDPEALPECLQLSGDTLLHVFEYLDARSLAIASAVCRAWNVAATDDKLWRTQFLSLFGTSNLSLNLMNVAGIRDAVRKPDQYNSIGQVLQKPPDNSAGVWRKAFNLAQKGRSSQLFMSNRAYCPVCKEVIWLVEPPWKPVKGRCVSRKEILDHHSPRPMSVSQVVRYVVSRDTASASESSSSDSDDNDDSGKSFFRLWNVPKRREN</sequence>
<dbReference type="Pfam" id="PF24104">
    <property type="entry name" value="At5g52880_ARM"/>
    <property type="match status" value="1"/>
</dbReference>
<feature type="compositionally biased region" description="Low complexity" evidence="1">
    <location>
        <begin position="276"/>
        <end position="285"/>
    </location>
</feature>
<dbReference type="AlphaFoldDB" id="A0A8T0IB38"/>
<feature type="region of interest" description="Disordered" evidence="1">
    <location>
        <begin position="276"/>
        <end position="309"/>
    </location>
</feature>
<dbReference type="PANTHER" id="PTHR47744:SF1">
    <property type="entry name" value="OS05G0526300 PROTEIN"/>
    <property type="match status" value="1"/>
</dbReference>
<dbReference type="Proteomes" id="UP000822688">
    <property type="component" value="Chromosome 4"/>
</dbReference>
<dbReference type="SUPFAM" id="SSF81383">
    <property type="entry name" value="F-box domain"/>
    <property type="match status" value="1"/>
</dbReference>
<dbReference type="Pfam" id="PF12937">
    <property type="entry name" value="F-box-like"/>
    <property type="match status" value="1"/>
</dbReference>
<organism evidence="3 4">
    <name type="scientific">Ceratodon purpureus</name>
    <name type="common">Fire moss</name>
    <name type="synonym">Dicranum purpureum</name>
    <dbReference type="NCBI Taxonomy" id="3225"/>
    <lineage>
        <taxon>Eukaryota</taxon>
        <taxon>Viridiplantae</taxon>
        <taxon>Streptophyta</taxon>
        <taxon>Embryophyta</taxon>
        <taxon>Bryophyta</taxon>
        <taxon>Bryophytina</taxon>
        <taxon>Bryopsida</taxon>
        <taxon>Dicranidae</taxon>
        <taxon>Pseudoditrichales</taxon>
        <taxon>Ditrichaceae</taxon>
        <taxon>Ceratodon</taxon>
    </lineage>
</organism>
<accession>A0A8T0IB38</accession>
<dbReference type="InterPro" id="IPR057039">
    <property type="entry name" value="At5g52880_ARM"/>
</dbReference>
<protein>
    <recommendedName>
        <fullName evidence="2">F-box domain-containing protein</fullName>
    </recommendedName>
</protein>
<dbReference type="EMBL" id="CM026424">
    <property type="protein sequence ID" value="KAG0579668.1"/>
    <property type="molecule type" value="Genomic_DNA"/>
</dbReference>
<comment type="caution">
    <text evidence="3">The sequence shown here is derived from an EMBL/GenBank/DDBJ whole genome shotgun (WGS) entry which is preliminary data.</text>
</comment>
<keyword evidence="4" id="KW-1185">Reference proteome</keyword>
<feature type="domain" description="F-box" evidence="2">
    <location>
        <begin position="115"/>
        <end position="155"/>
    </location>
</feature>
<evidence type="ECO:0000313" key="4">
    <source>
        <dbReference type="Proteomes" id="UP000822688"/>
    </source>
</evidence>
<evidence type="ECO:0000313" key="3">
    <source>
        <dbReference type="EMBL" id="KAG0579668.1"/>
    </source>
</evidence>
<dbReference type="PANTHER" id="PTHR47744">
    <property type="entry name" value="OS05G0526300 PROTEIN"/>
    <property type="match status" value="1"/>
</dbReference>
<evidence type="ECO:0000256" key="1">
    <source>
        <dbReference type="SAM" id="MobiDB-lite"/>
    </source>
</evidence>
<reference evidence="3" key="1">
    <citation type="submission" date="2020-06" db="EMBL/GenBank/DDBJ databases">
        <title>WGS assembly of Ceratodon purpureus strain R40.</title>
        <authorList>
            <person name="Carey S.B."/>
            <person name="Jenkins J."/>
            <person name="Shu S."/>
            <person name="Lovell J.T."/>
            <person name="Sreedasyam A."/>
            <person name="Maumus F."/>
            <person name="Tiley G.P."/>
            <person name="Fernandez-Pozo N."/>
            <person name="Barry K."/>
            <person name="Chen C."/>
            <person name="Wang M."/>
            <person name="Lipzen A."/>
            <person name="Daum C."/>
            <person name="Saski C.A."/>
            <person name="Payton A.C."/>
            <person name="Mcbreen J.C."/>
            <person name="Conrad R.E."/>
            <person name="Kollar L.M."/>
            <person name="Olsson S."/>
            <person name="Huttunen S."/>
            <person name="Landis J.B."/>
            <person name="Wickett N.J."/>
            <person name="Johnson M.G."/>
            <person name="Rensing S.A."/>
            <person name="Grimwood J."/>
            <person name="Schmutz J."/>
            <person name="Mcdaniel S.F."/>
        </authorList>
    </citation>
    <scope>NUCLEOTIDE SEQUENCE</scope>
    <source>
        <strain evidence="3">R40</strain>
    </source>
</reference>
<gene>
    <name evidence="3" type="ORF">KC19_4G115300</name>
</gene>
<dbReference type="InterPro" id="IPR001810">
    <property type="entry name" value="F-box_dom"/>
</dbReference>
<dbReference type="InterPro" id="IPR036047">
    <property type="entry name" value="F-box-like_dom_sf"/>
</dbReference>
<name>A0A8T0IB38_CERPU</name>
<dbReference type="Gene3D" id="1.20.1280.50">
    <property type="match status" value="1"/>
</dbReference>
<evidence type="ECO:0000259" key="2">
    <source>
        <dbReference type="SMART" id="SM00256"/>
    </source>
</evidence>
<proteinExistence type="predicted"/>
<dbReference type="SMART" id="SM00256">
    <property type="entry name" value="FBOX"/>
    <property type="match status" value="1"/>
</dbReference>